<proteinExistence type="predicted"/>
<dbReference type="SMART" id="SM00292">
    <property type="entry name" value="BRCT"/>
    <property type="match status" value="3"/>
</dbReference>
<dbReference type="InterPro" id="IPR001357">
    <property type="entry name" value="BRCT_dom"/>
</dbReference>
<keyword evidence="4" id="KW-1185">Reference proteome</keyword>
<dbReference type="PANTHER" id="PTHR47181">
    <property type="entry name" value="BRCA1 C TERMINUS DOMAIN CONTAINING PROTEIN, EXPRESSED"/>
    <property type="match status" value="1"/>
</dbReference>
<dbReference type="InterPro" id="IPR036420">
    <property type="entry name" value="BRCT_dom_sf"/>
</dbReference>
<dbReference type="Proteomes" id="UP001489004">
    <property type="component" value="Unassembled WGS sequence"/>
</dbReference>
<feature type="domain" description="BRCT" evidence="2">
    <location>
        <begin position="479"/>
        <end position="562"/>
    </location>
</feature>
<dbReference type="InterPro" id="IPR044254">
    <property type="entry name" value="At4g02110-like"/>
</dbReference>
<organism evidence="3 4">
    <name type="scientific">[Myrmecia] bisecta</name>
    <dbReference type="NCBI Taxonomy" id="41462"/>
    <lineage>
        <taxon>Eukaryota</taxon>
        <taxon>Viridiplantae</taxon>
        <taxon>Chlorophyta</taxon>
        <taxon>core chlorophytes</taxon>
        <taxon>Trebouxiophyceae</taxon>
        <taxon>Trebouxiales</taxon>
        <taxon>Trebouxiaceae</taxon>
        <taxon>Myrmecia</taxon>
    </lineage>
</organism>
<dbReference type="Gene3D" id="3.40.50.10190">
    <property type="entry name" value="BRCT domain"/>
    <property type="match status" value="3"/>
</dbReference>
<evidence type="ECO:0000256" key="1">
    <source>
        <dbReference type="SAM" id="MobiDB-lite"/>
    </source>
</evidence>
<feature type="region of interest" description="Disordered" evidence="1">
    <location>
        <begin position="109"/>
        <end position="156"/>
    </location>
</feature>
<feature type="domain" description="BRCT" evidence="2">
    <location>
        <begin position="26"/>
        <end position="112"/>
    </location>
</feature>
<dbReference type="PROSITE" id="PS50172">
    <property type="entry name" value="BRCT"/>
    <property type="match status" value="2"/>
</dbReference>
<dbReference type="CDD" id="cd00027">
    <property type="entry name" value="BRCT"/>
    <property type="match status" value="1"/>
</dbReference>
<dbReference type="PANTHER" id="PTHR47181:SF2">
    <property type="entry name" value="BRCA1 C TERMINUS DOMAIN CONTAINING PROTEIN, EXPRESSED"/>
    <property type="match status" value="1"/>
</dbReference>
<reference evidence="3 4" key="1">
    <citation type="journal article" date="2024" name="Nat. Commun.">
        <title>Phylogenomics reveals the evolutionary origins of lichenization in chlorophyte algae.</title>
        <authorList>
            <person name="Puginier C."/>
            <person name="Libourel C."/>
            <person name="Otte J."/>
            <person name="Skaloud P."/>
            <person name="Haon M."/>
            <person name="Grisel S."/>
            <person name="Petersen M."/>
            <person name="Berrin J.G."/>
            <person name="Delaux P.M."/>
            <person name="Dal Grande F."/>
            <person name="Keller J."/>
        </authorList>
    </citation>
    <scope>NUCLEOTIDE SEQUENCE [LARGE SCALE GENOMIC DNA]</scope>
    <source>
        <strain evidence="3 4">SAG 2043</strain>
    </source>
</reference>
<dbReference type="CDD" id="cd20401">
    <property type="entry name" value="Tudor_AtPTM-like"/>
    <property type="match status" value="1"/>
</dbReference>
<feature type="compositionally biased region" description="Polar residues" evidence="1">
    <location>
        <begin position="147"/>
        <end position="156"/>
    </location>
</feature>
<gene>
    <name evidence="3" type="ORF">WJX72_012276</name>
</gene>
<sequence>MLPVEADMLHRPLPGLAIPASEVCQVTLTGFQGHQRQIILAMMRWMGVEVQKNMALAVTTHVVAKDVEDTTSQKLNVARKPEYAHRISIVNVDWVYDSLRQWTIQPSANYLRNKPPPESPNPQIVEESGSTGKGSQQRTRQCLPGQQAGSQPAASLQQADVVLGTRSDDFIQHAHPPSAAANGHSLQLGSGSKAVQRRASPVQMTLTAALGAAVKHAKADAAEPAAASQLKASAVQQPSGGRQSGLPWGSEVFDPMAGSIPSDLQIAAANARTAKLLSELVPPSAPTSPVDTSPGDGLTEPAAHRQHAKQADVRALLAARVCKEFDGGEFKGQVIGYDPVAKFYMVEFEDGDREEMSSQELQADRPGRRPFFALSGMHSDEQARCTAILKQLSVGVISGKVSHRWESRVTHVVMPSLMRSGKTLAGLAAGNWILGSSYLDECQSARRLIEEEQHELQESETGLIASGAPMHWRQRRDETGHGAFYGLRVVVHGTLDKTGPDRDHIVQIVEAGGGSVVGLAEAVGSRGAHVAVIKATKAKGDAGVKKLLAVNIACVAPQWVVQWVADPWGLLEKHRLFGSKASSELAEFEKGRGVVPPAMEVSQVW</sequence>
<accession>A0AAW1QTR8</accession>
<evidence type="ECO:0000313" key="3">
    <source>
        <dbReference type="EMBL" id="KAK9824675.1"/>
    </source>
</evidence>
<feature type="region of interest" description="Disordered" evidence="1">
    <location>
        <begin position="280"/>
        <end position="301"/>
    </location>
</feature>
<name>A0AAW1QTR8_9CHLO</name>
<dbReference type="Pfam" id="PF21743">
    <property type="entry name" value="PTM_DIR17_Tudor"/>
    <property type="match status" value="1"/>
</dbReference>
<feature type="region of interest" description="Disordered" evidence="1">
    <location>
        <begin position="171"/>
        <end position="199"/>
    </location>
</feature>
<feature type="compositionally biased region" description="Polar residues" evidence="1">
    <location>
        <begin position="128"/>
        <end position="140"/>
    </location>
</feature>
<dbReference type="SUPFAM" id="SSF52113">
    <property type="entry name" value="BRCT domain"/>
    <property type="match status" value="3"/>
</dbReference>
<dbReference type="EMBL" id="JALJOR010000002">
    <property type="protein sequence ID" value="KAK9824675.1"/>
    <property type="molecule type" value="Genomic_DNA"/>
</dbReference>
<feature type="region of interest" description="Disordered" evidence="1">
    <location>
        <begin position="230"/>
        <end position="250"/>
    </location>
</feature>
<dbReference type="InterPro" id="IPR047365">
    <property type="entry name" value="Tudor_AtPTM-like"/>
</dbReference>
<evidence type="ECO:0000259" key="2">
    <source>
        <dbReference type="PROSITE" id="PS50172"/>
    </source>
</evidence>
<protein>
    <recommendedName>
        <fullName evidence="2">BRCT domain-containing protein</fullName>
    </recommendedName>
</protein>
<dbReference type="CDD" id="cd17738">
    <property type="entry name" value="BRCT_TopBP1_rpt7"/>
    <property type="match status" value="1"/>
</dbReference>
<dbReference type="AlphaFoldDB" id="A0AAW1QTR8"/>
<feature type="compositionally biased region" description="Polar residues" evidence="1">
    <location>
        <begin position="230"/>
        <end position="241"/>
    </location>
</feature>
<evidence type="ECO:0000313" key="4">
    <source>
        <dbReference type="Proteomes" id="UP001489004"/>
    </source>
</evidence>
<comment type="caution">
    <text evidence="3">The sequence shown here is derived from an EMBL/GenBank/DDBJ whole genome shotgun (WGS) entry which is preliminary data.</text>
</comment>
<dbReference type="Pfam" id="PF12738">
    <property type="entry name" value="PTCB-BRCT"/>
    <property type="match status" value="1"/>
</dbReference>